<evidence type="ECO:0000256" key="9">
    <source>
        <dbReference type="ARBA" id="ARBA00022840"/>
    </source>
</evidence>
<keyword evidence="13" id="KW-0675">Receptor</keyword>
<dbReference type="GO" id="GO:0048544">
    <property type="term" value="P:recognition of pollen"/>
    <property type="evidence" value="ECO:0007669"/>
    <property type="project" value="InterPro"/>
</dbReference>
<dbReference type="FunFam" id="2.90.10.10:FF:000001">
    <property type="entry name" value="G-type lectin S-receptor-like serine/threonine-protein kinase"/>
    <property type="match status" value="1"/>
</dbReference>
<evidence type="ECO:0000256" key="17">
    <source>
        <dbReference type="SAM" id="MobiDB-lite"/>
    </source>
</evidence>
<keyword evidence="10 18" id="KW-1133">Transmembrane helix</keyword>
<dbReference type="PANTHER" id="PTHR27002">
    <property type="entry name" value="RECEPTOR-LIKE SERINE/THREONINE-PROTEIN KINASE SD1-8"/>
    <property type="match status" value="1"/>
</dbReference>
<evidence type="ECO:0000256" key="4">
    <source>
        <dbReference type="ARBA" id="ARBA00022679"/>
    </source>
</evidence>
<dbReference type="PROSITE" id="PS50011">
    <property type="entry name" value="PROTEIN_KINASE_DOM"/>
    <property type="match status" value="1"/>
</dbReference>
<comment type="caution">
    <text evidence="23">The sequence shown here is derived from an EMBL/GenBank/DDBJ whole genome shotgun (WGS) entry which is preliminary data.</text>
</comment>
<evidence type="ECO:0000256" key="5">
    <source>
        <dbReference type="ARBA" id="ARBA00022692"/>
    </source>
</evidence>
<dbReference type="CDD" id="cd01098">
    <property type="entry name" value="PAN_AP_plant"/>
    <property type="match status" value="1"/>
</dbReference>
<dbReference type="InterPro" id="IPR017441">
    <property type="entry name" value="Protein_kinase_ATP_BS"/>
</dbReference>
<keyword evidence="8 15" id="KW-0418">Kinase</keyword>
<dbReference type="PROSITE" id="PS00108">
    <property type="entry name" value="PROTEIN_KINASE_ST"/>
    <property type="match status" value="1"/>
</dbReference>
<dbReference type="InterPro" id="IPR011009">
    <property type="entry name" value="Kinase-like_dom_sf"/>
</dbReference>
<dbReference type="EC" id="2.7.11.1" evidence="15"/>
<dbReference type="CDD" id="cd14066">
    <property type="entry name" value="STKc_IRAK"/>
    <property type="match status" value="1"/>
</dbReference>
<feature type="domain" description="Protein kinase" evidence="20">
    <location>
        <begin position="517"/>
        <end position="802"/>
    </location>
</feature>
<dbReference type="GO" id="GO:0005886">
    <property type="term" value="C:plasma membrane"/>
    <property type="evidence" value="ECO:0007669"/>
    <property type="project" value="UniProtKB-SubCell"/>
</dbReference>
<dbReference type="SMART" id="SM00220">
    <property type="entry name" value="S_TKc"/>
    <property type="match status" value="1"/>
</dbReference>
<reference evidence="23 24" key="1">
    <citation type="submission" date="2024-01" db="EMBL/GenBank/DDBJ databases">
        <title>Genome assemblies of Stephania.</title>
        <authorList>
            <person name="Yang L."/>
        </authorList>
    </citation>
    <scope>NUCLEOTIDE SEQUENCE [LARGE SCALE GENOMIC DNA]</scope>
    <source>
        <strain evidence="23">JXDWG</strain>
        <tissue evidence="23">Leaf</tissue>
    </source>
</reference>
<feature type="chain" id="PRO_5043053979" description="Receptor-like serine/threonine-protein kinase" evidence="19">
    <location>
        <begin position="20"/>
        <end position="835"/>
    </location>
</feature>
<keyword evidence="9 15" id="KW-0067">ATP-binding</keyword>
<keyword evidence="2" id="KW-1003">Cell membrane</keyword>
<dbReference type="PROSITE" id="PS50927">
    <property type="entry name" value="BULB_LECTIN"/>
    <property type="match status" value="1"/>
</dbReference>
<comment type="subcellular location">
    <subcellularLocation>
        <location evidence="1">Cell membrane</location>
        <topology evidence="1">Single-pass type I membrane protein</topology>
    </subcellularLocation>
</comment>
<evidence type="ECO:0000259" key="21">
    <source>
        <dbReference type="PROSITE" id="PS50927"/>
    </source>
</evidence>
<accession>A0AAP0HNM4</accession>
<keyword evidence="14" id="KW-0325">Glycoprotein</keyword>
<name>A0AAP0HNM4_9MAGN</name>
<dbReference type="InterPro" id="IPR036426">
    <property type="entry name" value="Bulb-type_lectin_dom_sf"/>
</dbReference>
<evidence type="ECO:0000259" key="20">
    <source>
        <dbReference type="PROSITE" id="PS50011"/>
    </source>
</evidence>
<protein>
    <recommendedName>
        <fullName evidence="15">Receptor-like serine/threonine-protein kinase</fullName>
        <ecNumber evidence="15">2.7.11.1</ecNumber>
    </recommendedName>
</protein>
<feature type="binding site" evidence="16">
    <location>
        <position position="545"/>
    </location>
    <ligand>
        <name>ATP</name>
        <dbReference type="ChEBI" id="CHEBI:30616"/>
    </ligand>
</feature>
<evidence type="ECO:0000256" key="2">
    <source>
        <dbReference type="ARBA" id="ARBA00022475"/>
    </source>
</evidence>
<comment type="catalytic activity">
    <reaction evidence="15">
        <text>L-seryl-[protein] + ATP = O-phospho-L-seryl-[protein] + ADP + H(+)</text>
        <dbReference type="Rhea" id="RHEA:17989"/>
        <dbReference type="Rhea" id="RHEA-COMP:9863"/>
        <dbReference type="Rhea" id="RHEA-COMP:11604"/>
        <dbReference type="ChEBI" id="CHEBI:15378"/>
        <dbReference type="ChEBI" id="CHEBI:29999"/>
        <dbReference type="ChEBI" id="CHEBI:30616"/>
        <dbReference type="ChEBI" id="CHEBI:83421"/>
        <dbReference type="ChEBI" id="CHEBI:456216"/>
        <dbReference type="EC" id="2.7.11.1"/>
    </reaction>
</comment>
<dbReference type="SUPFAM" id="SSF56112">
    <property type="entry name" value="Protein kinase-like (PK-like)"/>
    <property type="match status" value="1"/>
</dbReference>
<dbReference type="GO" id="GO:0004674">
    <property type="term" value="F:protein serine/threonine kinase activity"/>
    <property type="evidence" value="ECO:0007669"/>
    <property type="project" value="UniProtKB-KW"/>
</dbReference>
<evidence type="ECO:0000256" key="1">
    <source>
        <dbReference type="ARBA" id="ARBA00004251"/>
    </source>
</evidence>
<dbReference type="InterPro" id="IPR000858">
    <property type="entry name" value="S_locus_glycoprot_dom"/>
</dbReference>
<keyword evidence="24" id="KW-1185">Reference proteome</keyword>
<gene>
    <name evidence="23" type="ORF">Scep_028647</name>
</gene>
<dbReference type="EMBL" id="JBBNAG010000012">
    <property type="protein sequence ID" value="KAK9089565.1"/>
    <property type="molecule type" value="Genomic_DNA"/>
</dbReference>
<evidence type="ECO:0000256" key="10">
    <source>
        <dbReference type="ARBA" id="ARBA00022989"/>
    </source>
</evidence>
<feature type="signal peptide" evidence="19">
    <location>
        <begin position="1"/>
        <end position="19"/>
    </location>
</feature>
<evidence type="ECO:0000256" key="11">
    <source>
        <dbReference type="ARBA" id="ARBA00023136"/>
    </source>
</evidence>
<comment type="similarity">
    <text evidence="15">Belongs to the protein kinase superfamily. Ser/Thr protein kinase family.</text>
</comment>
<dbReference type="PROSITE" id="PS50948">
    <property type="entry name" value="PAN"/>
    <property type="match status" value="1"/>
</dbReference>
<evidence type="ECO:0000256" key="18">
    <source>
        <dbReference type="SAM" id="Phobius"/>
    </source>
</evidence>
<dbReference type="FunFam" id="3.30.200.20:FF:000330">
    <property type="entry name" value="G-type lectin S-receptor-like serine/threonine-protein kinase At4g03230"/>
    <property type="match status" value="1"/>
</dbReference>
<comment type="catalytic activity">
    <reaction evidence="15">
        <text>L-threonyl-[protein] + ATP = O-phospho-L-threonyl-[protein] + ADP + H(+)</text>
        <dbReference type="Rhea" id="RHEA:46608"/>
        <dbReference type="Rhea" id="RHEA-COMP:11060"/>
        <dbReference type="Rhea" id="RHEA-COMP:11605"/>
        <dbReference type="ChEBI" id="CHEBI:15378"/>
        <dbReference type="ChEBI" id="CHEBI:30013"/>
        <dbReference type="ChEBI" id="CHEBI:30616"/>
        <dbReference type="ChEBI" id="CHEBI:61977"/>
        <dbReference type="ChEBI" id="CHEBI:456216"/>
        <dbReference type="EC" id="2.7.11.1"/>
    </reaction>
</comment>
<keyword evidence="7 15" id="KW-0547">Nucleotide-binding</keyword>
<evidence type="ECO:0000256" key="15">
    <source>
        <dbReference type="PIRNR" id="PIRNR000641"/>
    </source>
</evidence>
<keyword evidence="5 18" id="KW-0812">Transmembrane</keyword>
<feature type="domain" description="Bulb-type lectin" evidence="21">
    <location>
        <begin position="22"/>
        <end position="151"/>
    </location>
</feature>
<dbReference type="InterPro" id="IPR001480">
    <property type="entry name" value="Bulb-type_lectin_dom"/>
</dbReference>
<keyword evidence="12" id="KW-1015">Disulfide bond</keyword>
<sequence length="835" mass="94248">MAFLIALLILYTFFVHNSCFPTDTITQNKFLRDGETIASNGGDFALGFFSPSNSQKRYIGIWFKKVSLQTVVWVANRNNPINNSSSGVVKIDHRGNLAIFDGNSSNPVWSSNISIPITEKTNFSTMFYKLLDTGNLVLRDESRGGSPVLWQSFDYPTDTLLPGMKLGLNLKSGLIWSLRSWKSPDDPSTGNYSTSVDRRGPPEFYLQKGPKLIWRTGLWNRRGRSGIPKMLESEVLNNTFLNHPDEVSFTYSIHNTSIVSRFVLDYSGTLERSAWLESARQWIRVWIAPGDRCDYYRQCGVFGICNPNNAWICSCLPGFAPKSPWDWYLIDGSLGCVRKREFLCGEGDGFLKLEKVKLPYASNARLDMSLGIKECEMECRNNCSCTGYASAYVNGSGCLVWFGDLIDIREFTDGAQKFFLRVDAIELENSMRSPKGSFNWKKLVLLCVLSFVGLLIILVCAYYFWFKNAKKRGYLRSRTHRSLPSNLSDSKTNEEASASFELPCFDLHTLAVATENFSPTNKLGSGGFGSVYKGKLSDGRDIAVKRLSKNSRQGVNEFRNELLLIAKLQHRNLVRILGCCIEKQEKMLIYEYMPNKSLDLLLFGRTRSMSLDWKMRYDIILGIARGVLYLHQDSRLRIIHRDLKASNILLDADMNPKISDFGMAKIFGANQTQANTKRVVGTYGYMSPEYAMDGVFSIKSDVFSFGVLLLEIISGRKNSEYYREDPSTNLIKHAWELWTDGRALELVDSSMGNSFPIQEVLKLIQVGILCVQESANDRPTMSNVIFMLSNKTRIRTPKQPAFVLISKPNSPEISTTAGTDSHSINEMSTTINEGR</sequence>
<evidence type="ECO:0000256" key="19">
    <source>
        <dbReference type="SAM" id="SignalP"/>
    </source>
</evidence>
<dbReference type="SUPFAM" id="SSF51110">
    <property type="entry name" value="alpha-D-mannose-specific plant lectins"/>
    <property type="match status" value="1"/>
</dbReference>
<dbReference type="PANTHER" id="PTHR27002:SF932">
    <property type="entry name" value="RECEPTOR-LIKE SERINE_THREONINE-PROTEIN KINASE"/>
    <property type="match status" value="1"/>
</dbReference>
<dbReference type="CDD" id="cd00028">
    <property type="entry name" value="B_lectin"/>
    <property type="match status" value="1"/>
</dbReference>
<dbReference type="InterPro" id="IPR001245">
    <property type="entry name" value="Ser-Thr/Tyr_kinase_cat_dom"/>
</dbReference>
<dbReference type="Gene3D" id="3.30.200.20">
    <property type="entry name" value="Phosphorylase Kinase, domain 1"/>
    <property type="match status" value="1"/>
</dbReference>
<keyword evidence="4 15" id="KW-0808">Transferase</keyword>
<dbReference type="Pfam" id="PF01453">
    <property type="entry name" value="B_lectin"/>
    <property type="match status" value="1"/>
</dbReference>
<dbReference type="PIRSF" id="PIRSF000641">
    <property type="entry name" value="SRK"/>
    <property type="match status" value="1"/>
</dbReference>
<dbReference type="SMART" id="SM00108">
    <property type="entry name" value="B_lectin"/>
    <property type="match status" value="1"/>
</dbReference>
<evidence type="ECO:0000313" key="23">
    <source>
        <dbReference type="EMBL" id="KAK9089565.1"/>
    </source>
</evidence>
<evidence type="ECO:0000256" key="8">
    <source>
        <dbReference type="ARBA" id="ARBA00022777"/>
    </source>
</evidence>
<dbReference type="Pfam" id="PF00954">
    <property type="entry name" value="S_locus_glycop"/>
    <property type="match status" value="1"/>
</dbReference>
<feature type="transmembrane region" description="Helical" evidence="18">
    <location>
        <begin position="443"/>
        <end position="466"/>
    </location>
</feature>
<evidence type="ECO:0000256" key="7">
    <source>
        <dbReference type="ARBA" id="ARBA00022741"/>
    </source>
</evidence>
<evidence type="ECO:0000313" key="24">
    <source>
        <dbReference type="Proteomes" id="UP001419268"/>
    </source>
</evidence>
<keyword evidence="11 18" id="KW-0472">Membrane</keyword>
<dbReference type="AlphaFoldDB" id="A0AAP0HNM4"/>
<dbReference type="Pfam" id="PF08276">
    <property type="entry name" value="PAN_2"/>
    <property type="match status" value="1"/>
</dbReference>
<evidence type="ECO:0000256" key="12">
    <source>
        <dbReference type="ARBA" id="ARBA00023157"/>
    </source>
</evidence>
<proteinExistence type="inferred from homology"/>
<evidence type="ECO:0000256" key="14">
    <source>
        <dbReference type="ARBA" id="ARBA00023180"/>
    </source>
</evidence>
<dbReference type="InterPro" id="IPR003609">
    <property type="entry name" value="Pan_app"/>
</dbReference>
<dbReference type="Gene3D" id="2.90.10.10">
    <property type="entry name" value="Bulb-type lectin domain"/>
    <property type="match status" value="1"/>
</dbReference>
<feature type="domain" description="Apple" evidence="22">
    <location>
        <begin position="344"/>
        <end position="423"/>
    </location>
</feature>
<dbReference type="InterPro" id="IPR000719">
    <property type="entry name" value="Prot_kinase_dom"/>
</dbReference>
<dbReference type="Gene3D" id="1.10.510.10">
    <property type="entry name" value="Transferase(Phosphotransferase) domain 1"/>
    <property type="match status" value="1"/>
</dbReference>
<evidence type="ECO:0000256" key="6">
    <source>
        <dbReference type="ARBA" id="ARBA00022729"/>
    </source>
</evidence>
<dbReference type="PROSITE" id="PS00107">
    <property type="entry name" value="PROTEIN_KINASE_ATP"/>
    <property type="match status" value="1"/>
</dbReference>
<keyword evidence="6 19" id="KW-0732">Signal</keyword>
<dbReference type="InterPro" id="IPR008271">
    <property type="entry name" value="Ser/Thr_kinase_AS"/>
</dbReference>
<evidence type="ECO:0000256" key="3">
    <source>
        <dbReference type="ARBA" id="ARBA00022527"/>
    </source>
</evidence>
<dbReference type="Pfam" id="PF07714">
    <property type="entry name" value="PK_Tyr_Ser-Thr"/>
    <property type="match status" value="1"/>
</dbReference>
<dbReference type="FunFam" id="1.10.510.10:FF:000060">
    <property type="entry name" value="G-type lectin S-receptor-like serine/threonine-protein kinase"/>
    <property type="match status" value="1"/>
</dbReference>
<keyword evidence="3 15" id="KW-0723">Serine/threonine-protein kinase</keyword>
<dbReference type="GO" id="GO:0005524">
    <property type="term" value="F:ATP binding"/>
    <property type="evidence" value="ECO:0007669"/>
    <property type="project" value="UniProtKB-UniRule"/>
</dbReference>
<feature type="region of interest" description="Disordered" evidence="17">
    <location>
        <begin position="812"/>
        <end position="835"/>
    </location>
</feature>
<evidence type="ECO:0000256" key="16">
    <source>
        <dbReference type="PROSITE-ProRule" id="PRU10141"/>
    </source>
</evidence>
<dbReference type="SMART" id="SM00473">
    <property type="entry name" value="PAN_AP"/>
    <property type="match status" value="1"/>
</dbReference>
<organism evidence="23 24">
    <name type="scientific">Stephania cephalantha</name>
    <dbReference type="NCBI Taxonomy" id="152367"/>
    <lineage>
        <taxon>Eukaryota</taxon>
        <taxon>Viridiplantae</taxon>
        <taxon>Streptophyta</taxon>
        <taxon>Embryophyta</taxon>
        <taxon>Tracheophyta</taxon>
        <taxon>Spermatophyta</taxon>
        <taxon>Magnoliopsida</taxon>
        <taxon>Ranunculales</taxon>
        <taxon>Menispermaceae</taxon>
        <taxon>Menispermoideae</taxon>
        <taxon>Cissampelideae</taxon>
        <taxon>Stephania</taxon>
    </lineage>
</organism>
<evidence type="ECO:0000256" key="13">
    <source>
        <dbReference type="ARBA" id="ARBA00023170"/>
    </source>
</evidence>
<dbReference type="Proteomes" id="UP001419268">
    <property type="component" value="Unassembled WGS sequence"/>
</dbReference>
<evidence type="ECO:0000259" key="22">
    <source>
        <dbReference type="PROSITE" id="PS50948"/>
    </source>
</evidence>
<dbReference type="InterPro" id="IPR024171">
    <property type="entry name" value="SRK-like_kinase"/>
</dbReference>